<feature type="transmembrane region" description="Helical" evidence="2">
    <location>
        <begin position="24"/>
        <end position="43"/>
    </location>
</feature>
<protein>
    <submittedName>
        <fullName evidence="5">Hemolysin D</fullName>
    </submittedName>
</protein>
<feature type="coiled-coil region" evidence="1">
    <location>
        <begin position="123"/>
        <end position="229"/>
    </location>
</feature>
<feature type="domain" description="CusB-like beta-barrel" evidence="4">
    <location>
        <begin position="300"/>
        <end position="369"/>
    </location>
</feature>
<feature type="domain" description="Multidrug resistance protein MdtA-like barrel-sandwich hybrid" evidence="3">
    <location>
        <begin position="92"/>
        <end position="270"/>
    </location>
</feature>
<evidence type="ECO:0000313" key="5">
    <source>
        <dbReference type="EMBL" id="GHC59826.1"/>
    </source>
</evidence>
<keyword evidence="2" id="KW-1133">Transmembrane helix</keyword>
<dbReference type="Pfam" id="PF25954">
    <property type="entry name" value="Beta-barrel_RND_2"/>
    <property type="match status" value="1"/>
</dbReference>
<reference evidence="5" key="2">
    <citation type="submission" date="2020-09" db="EMBL/GenBank/DDBJ databases">
        <authorList>
            <person name="Sun Q."/>
            <person name="Kim S."/>
        </authorList>
    </citation>
    <scope>NUCLEOTIDE SEQUENCE</scope>
    <source>
        <strain evidence="5">KCTC 12988</strain>
    </source>
</reference>
<evidence type="ECO:0000259" key="4">
    <source>
        <dbReference type="Pfam" id="PF25954"/>
    </source>
</evidence>
<dbReference type="Gene3D" id="2.40.30.170">
    <property type="match status" value="1"/>
</dbReference>
<dbReference type="EMBL" id="BMXI01000012">
    <property type="protein sequence ID" value="GHC59826.1"/>
    <property type="molecule type" value="Genomic_DNA"/>
</dbReference>
<evidence type="ECO:0000256" key="1">
    <source>
        <dbReference type="SAM" id="Coils"/>
    </source>
</evidence>
<dbReference type="Proteomes" id="UP000644507">
    <property type="component" value="Unassembled WGS sequence"/>
</dbReference>
<dbReference type="RefSeq" id="WP_189571227.1">
    <property type="nucleotide sequence ID" value="NZ_BMXI01000012.1"/>
</dbReference>
<dbReference type="GO" id="GO:1990281">
    <property type="term" value="C:efflux pump complex"/>
    <property type="evidence" value="ECO:0007669"/>
    <property type="project" value="TreeGrafter"/>
</dbReference>
<comment type="caution">
    <text evidence="5">The sequence shown here is derived from an EMBL/GenBank/DDBJ whole genome shotgun (WGS) entry which is preliminary data.</text>
</comment>
<name>A0A918WKH8_9BACT</name>
<accession>A0A918WKH8</accession>
<sequence>MSLSSLVSTETQTQSKPVRGLPGWVLPAGLVLGFLIIFGLLFGERLLPKVEVRTSQVVTLRGNASSTASSPTSRQLLFQASGWLEPDPYSIQVPALVNGVVEEVHVLEGQSVKKGDLLATLVDDEARLNLQKAERNLDTIRANIAAHCSLVPEINARLVSAKAKVEAEKARLAELKDTANRLKALPEGAASLSETNIAIMQANRQEAFVAEAESEIPRLEAELATIDFQRIAMGNGFSEAESARDLAQLAFDRHRITAPTAGRVLELYAQPGKKRMLDMDDPTSALIVELYQPTQMQARIDVPLNEASGLAVGQEVELTTDLLNDITLTGTVTRITGEADLARNTLQAKVAIANPDDRLRPEMLVRAKFYPLVKDAGETEEAPSAGERLVLMAPSEALFEVSGQQAKAWVATTEATAELRSLTLGNSEKDGFREVRDGLRSGEQLILPPFNKLDEGARLSIISNNF</sequence>
<evidence type="ECO:0000313" key="6">
    <source>
        <dbReference type="Proteomes" id="UP000644507"/>
    </source>
</evidence>
<gene>
    <name evidence="5" type="ORF">GCM10007100_28850</name>
</gene>
<evidence type="ECO:0000259" key="3">
    <source>
        <dbReference type="Pfam" id="PF25917"/>
    </source>
</evidence>
<reference evidence="5" key="1">
    <citation type="journal article" date="2014" name="Int. J. Syst. Evol. Microbiol.">
        <title>Complete genome sequence of Corynebacterium casei LMG S-19264T (=DSM 44701T), isolated from a smear-ripened cheese.</title>
        <authorList>
            <consortium name="US DOE Joint Genome Institute (JGI-PGF)"/>
            <person name="Walter F."/>
            <person name="Albersmeier A."/>
            <person name="Kalinowski J."/>
            <person name="Ruckert C."/>
        </authorList>
    </citation>
    <scope>NUCLEOTIDE SEQUENCE</scope>
    <source>
        <strain evidence="5">KCTC 12988</strain>
    </source>
</reference>
<keyword evidence="1" id="KW-0175">Coiled coil</keyword>
<dbReference type="AlphaFoldDB" id="A0A918WKH8"/>
<dbReference type="InterPro" id="IPR058625">
    <property type="entry name" value="MdtA-like_BSH"/>
</dbReference>
<dbReference type="Pfam" id="PF25917">
    <property type="entry name" value="BSH_RND"/>
    <property type="match status" value="1"/>
</dbReference>
<dbReference type="SUPFAM" id="SSF111369">
    <property type="entry name" value="HlyD-like secretion proteins"/>
    <property type="match status" value="2"/>
</dbReference>
<evidence type="ECO:0000256" key="2">
    <source>
        <dbReference type="SAM" id="Phobius"/>
    </source>
</evidence>
<dbReference type="PANTHER" id="PTHR30469:SF15">
    <property type="entry name" value="HLYD FAMILY OF SECRETION PROTEINS"/>
    <property type="match status" value="1"/>
</dbReference>
<dbReference type="PANTHER" id="PTHR30469">
    <property type="entry name" value="MULTIDRUG RESISTANCE PROTEIN MDTA"/>
    <property type="match status" value="1"/>
</dbReference>
<dbReference type="Gene3D" id="2.40.50.100">
    <property type="match status" value="1"/>
</dbReference>
<dbReference type="Gene3D" id="2.40.420.20">
    <property type="match status" value="1"/>
</dbReference>
<organism evidence="5 6">
    <name type="scientific">Roseibacillus persicicus</name>
    <dbReference type="NCBI Taxonomy" id="454148"/>
    <lineage>
        <taxon>Bacteria</taxon>
        <taxon>Pseudomonadati</taxon>
        <taxon>Verrucomicrobiota</taxon>
        <taxon>Verrucomicrobiia</taxon>
        <taxon>Verrucomicrobiales</taxon>
        <taxon>Verrucomicrobiaceae</taxon>
        <taxon>Roseibacillus</taxon>
    </lineage>
</organism>
<keyword evidence="2" id="KW-0812">Transmembrane</keyword>
<keyword evidence="6" id="KW-1185">Reference proteome</keyword>
<keyword evidence="2" id="KW-0472">Membrane</keyword>
<dbReference type="InterPro" id="IPR058792">
    <property type="entry name" value="Beta-barrel_RND_2"/>
</dbReference>
<proteinExistence type="predicted"/>
<dbReference type="GO" id="GO:0015562">
    <property type="term" value="F:efflux transmembrane transporter activity"/>
    <property type="evidence" value="ECO:0007669"/>
    <property type="project" value="TreeGrafter"/>
</dbReference>